<evidence type="ECO:0000313" key="3">
    <source>
        <dbReference type="EMBL" id="GAA4432458.1"/>
    </source>
</evidence>
<proteinExistence type="predicted"/>
<dbReference type="Pfam" id="PF09722">
    <property type="entry name" value="Xre_MbcA_ParS_C"/>
    <property type="match status" value="1"/>
</dbReference>
<dbReference type="InterPro" id="IPR024467">
    <property type="entry name" value="Xre/MbcA/ParS-like_toxin-bd"/>
</dbReference>
<keyword evidence="4" id="KW-1185">Reference proteome</keyword>
<dbReference type="Pfam" id="PF20432">
    <property type="entry name" value="Xre-like-HTH"/>
    <property type="match status" value="1"/>
</dbReference>
<comment type="caution">
    <text evidence="3">The sequence shown here is derived from an EMBL/GenBank/DDBJ whole genome shotgun (WGS) entry which is preliminary data.</text>
</comment>
<dbReference type="EMBL" id="BAABEY010000002">
    <property type="protein sequence ID" value="GAA4432458.1"/>
    <property type="molecule type" value="Genomic_DNA"/>
</dbReference>
<reference evidence="4" key="1">
    <citation type="journal article" date="2019" name="Int. J. Syst. Evol. Microbiol.">
        <title>The Global Catalogue of Microorganisms (GCM) 10K type strain sequencing project: providing services to taxonomists for standard genome sequencing and annotation.</title>
        <authorList>
            <consortium name="The Broad Institute Genomics Platform"/>
            <consortium name="The Broad Institute Genome Sequencing Center for Infectious Disease"/>
            <person name="Wu L."/>
            <person name="Ma J."/>
        </authorList>
    </citation>
    <scope>NUCLEOTIDE SEQUENCE [LARGE SCALE GENOMIC DNA]</scope>
    <source>
        <strain evidence="4">JCM 31920</strain>
    </source>
</reference>
<accession>A0ABP8LP35</accession>
<gene>
    <name evidence="3" type="ORF">GCM10023091_04560</name>
</gene>
<organism evidence="3 4">
    <name type="scientific">Ravibacter arvi</name>
    <dbReference type="NCBI Taxonomy" id="2051041"/>
    <lineage>
        <taxon>Bacteria</taxon>
        <taxon>Pseudomonadati</taxon>
        <taxon>Bacteroidota</taxon>
        <taxon>Cytophagia</taxon>
        <taxon>Cytophagales</taxon>
        <taxon>Spirosomataceae</taxon>
        <taxon>Ravibacter</taxon>
    </lineage>
</organism>
<evidence type="ECO:0000259" key="2">
    <source>
        <dbReference type="Pfam" id="PF20432"/>
    </source>
</evidence>
<feature type="domain" description="Antitoxin Xre/MbcA/ParS-like toxin-binding" evidence="1">
    <location>
        <begin position="107"/>
        <end position="154"/>
    </location>
</feature>
<evidence type="ECO:0008006" key="5">
    <source>
        <dbReference type="Google" id="ProtNLM"/>
    </source>
</evidence>
<protein>
    <recommendedName>
        <fullName evidence="5">DUF2384 domain-containing protein</fullName>
    </recommendedName>
</protein>
<name>A0ABP8LP35_9BACT</name>
<evidence type="ECO:0000259" key="1">
    <source>
        <dbReference type="Pfam" id="PF09722"/>
    </source>
</evidence>
<dbReference type="InterPro" id="IPR046847">
    <property type="entry name" value="Xre-like_HTH"/>
</dbReference>
<dbReference type="RefSeq" id="WP_345026398.1">
    <property type="nucleotide sequence ID" value="NZ_BAABEY010000002.1"/>
</dbReference>
<evidence type="ECO:0000313" key="4">
    <source>
        <dbReference type="Proteomes" id="UP001501508"/>
    </source>
</evidence>
<sequence>MAGYKKNKAEKVAPAASEPAGAYGTRPAFRHFVIKDEYALVKKARSGVKTEVFYSLANAIKMPEKTLASVINLSPRTISNYKEQEKYLDPTYSEHLLKLINLYSFGEEVFGSLEELTLWMNRPFWNSEEKPIDLITTSGGVDLVYEEIEKLAQGYPL</sequence>
<feature type="domain" description="Antitoxin Xre-like helix-turn-helix" evidence="2">
    <location>
        <begin position="40"/>
        <end position="100"/>
    </location>
</feature>
<dbReference type="Proteomes" id="UP001501508">
    <property type="component" value="Unassembled WGS sequence"/>
</dbReference>